<dbReference type="AlphaFoldDB" id="A0A4Q7YPX0"/>
<evidence type="ECO:0000313" key="4">
    <source>
        <dbReference type="EMBL" id="RZU39500.1"/>
    </source>
</evidence>
<comment type="caution">
    <text evidence="4">The sequence shown here is derived from an EMBL/GenBank/DDBJ whole genome shotgun (WGS) entry which is preliminary data.</text>
</comment>
<dbReference type="InterPro" id="IPR001789">
    <property type="entry name" value="Sig_transdc_resp-reg_receiver"/>
</dbReference>
<dbReference type="GO" id="GO:0000160">
    <property type="term" value="P:phosphorelay signal transduction system"/>
    <property type="evidence" value="ECO:0007669"/>
    <property type="project" value="InterPro"/>
</dbReference>
<protein>
    <submittedName>
        <fullName evidence="4">Response regulator receiver domain-containing protein</fullName>
    </submittedName>
</protein>
<dbReference type="PROSITE" id="PS50110">
    <property type="entry name" value="RESPONSE_REGULATORY"/>
    <property type="match status" value="1"/>
</dbReference>
<feature type="domain" description="Response regulatory" evidence="3">
    <location>
        <begin position="16"/>
        <end position="127"/>
    </location>
</feature>
<dbReference type="Proteomes" id="UP000292958">
    <property type="component" value="Unassembled WGS sequence"/>
</dbReference>
<dbReference type="Gene3D" id="3.40.50.2300">
    <property type="match status" value="1"/>
</dbReference>
<proteinExistence type="predicted"/>
<dbReference type="PANTHER" id="PTHR44591:SF19">
    <property type="entry name" value="TWO-COMPONENT RESPONSE REGULATOR-RELATED"/>
    <property type="match status" value="1"/>
</dbReference>
<evidence type="ECO:0000256" key="1">
    <source>
        <dbReference type="ARBA" id="ARBA00022553"/>
    </source>
</evidence>
<evidence type="ECO:0000313" key="5">
    <source>
        <dbReference type="Proteomes" id="UP000292958"/>
    </source>
</evidence>
<reference evidence="4 5" key="1">
    <citation type="submission" date="2019-02" db="EMBL/GenBank/DDBJ databases">
        <title>Genomic Encyclopedia of Archaeal and Bacterial Type Strains, Phase II (KMG-II): from individual species to whole genera.</title>
        <authorList>
            <person name="Goeker M."/>
        </authorList>
    </citation>
    <scope>NUCLEOTIDE SEQUENCE [LARGE SCALE GENOMIC DNA]</scope>
    <source>
        <strain evidence="4 5">DSM 18101</strain>
    </source>
</reference>
<dbReference type="SMART" id="SM00448">
    <property type="entry name" value="REC"/>
    <property type="match status" value="1"/>
</dbReference>
<keyword evidence="1 2" id="KW-0597">Phosphoprotein</keyword>
<accession>A0A4Q7YPX0</accession>
<dbReference type="CDD" id="cd00156">
    <property type="entry name" value="REC"/>
    <property type="match status" value="1"/>
</dbReference>
<dbReference type="Pfam" id="PF00072">
    <property type="entry name" value="Response_reg"/>
    <property type="match status" value="1"/>
</dbReference>
<dbReference type="InterPro" id="IPR011006">
    <property type="entry name" value="CheY-like_superfamily"/>
</dbReference>
<name>A0A4Q7YPX0_9BACT</name>
<organism evidence="4 5">
    <name type="scientific">Edaphobacter modestus</name>
    <dbReference type="NCBI Taxonomy" id="388466"/>
    <lineage>
        <taxon>Bacteria</taxon>
        <taxon>Pseudomonadati</taxon>
        <taxon>Acidobacteriota</taxon>
        <taxon>Terriglobia</taxon>
        <taxon>Terriglobales</taxon>
        <taxon>Acidobacteriaceae</taxon>
        <taxon>Edaphobacter</taxon>
    </lineage>
</organism>
<feature type="modified residue" description="4-aspartylphosphate" evidence="2">
    <location>
        <position position="65"/>
    </location>
</feature>
<dbReference type="SUPFAM" id="SSF52172">
    <property type="entry name" value="CheY-like"/>
    <property type="match status" value="1"/>
</dbReference>
<evidence type="ECO:0000259" key="3">
    <source>
        <dbReference type="PROSITE" id="PS50110"/>
    </source>
</evidence>
<dbReference type="InterPro" id="IPR050595">
    <property type="entry name" value="Bact_response_regulator"/>
</dbReference>
<dbReference type="PANTHER" id="PTHR44591">
    <property type="entry name" value="STRESS RESPONSE REGULATOR PROTEIN 1"/>
    <property type="match status" value="1"/>
</dbReference>
<gene>
    <name evidence="4" type="ORF">BDD14_0885</name>
</gene>
<sequence length="134" mass="14664">MLALDGMNFMVQNPHLVLCVDDELVGLKVRKILLERAGYQVLTALDGTSGLRLFETEPVEAVVLDYSMPGMHGGEVAGRMRQIKPQVPILLLSAYIGLPSEVTSLVDLYMTKGEGAPILLQKLQSLLRQSVTTQ</sequence>
<keyword evidence="5" id="KW-1185">Reference proteome</keyword>
<evidence type="ECO:0000256" key="2">
    <source>
        <dbReference type="PROSITE-ProRule" id="PRU00169"/>
    </source>
</evidence>
<dbReference type="EMBL" id="SHKW01000001">
    <property type="protein sequence ID" value="RZU39500.1"/>
    <property type="molecule type" value="Genomic_DNA"/>
</dbReference>